<keyword evidence="3" id="KW-0732">Signal</keyword>
<feature type="transmembrane region" description="Helical" evidence="2">
    <location>
        <begin position="286"/>
        <end position="310"/>
    </location>
</feature>
<keyword evidence="2" id="KW-0472">Membrane</keyword>
<feature type="compositionally biased region" description="Low complexity" evidence="1">
    <location>
        <begin position="159"/>
        <end position="172"/>
    </location>
</feature>
<evidence type="ECO:0000256" key="3">
    <source>
        <dbReference type="SAM" id="SignalP"/>
    </source>
</evidence>
<keyword evidence="2" id="KW-1133">Transmembrane helix</keyword>
<proteinExistence type="predicted"/>
<sequence>MRATSLGLLAFVFLMVEAASEITIARFVDPSLEPELGAPATTSANANDAFAIPIGTSGAETTYLLNLKGVTLVETTVNGVPSKTLSEFFSSNTIVASASGFSGKGEGLGGFNLDCHYTANNAGECVAVASDTFTTQTGTVTGAPIALIVPVTDKPPVASPTSSASGVNSSGTSGSGGGDAGSRSLASTTSIRNESSGSGREDGKNSAMQTNPGIMLIIAAIGSTVPFKLIPSDQDIRAKKICTTQAALVYSVPTLTALTTLFLLIHSWYNVHFGLSKPPLESHRRVMGFFLVTPFAAWALMLMGFLWYGLKHPSLASNFGLMYCIFSDVIP</sequence>
<feature type="compositionally biased region" description="Polar residues" evidence="1">
    <location>
        <begin position="188"/>
        <end position="198"/>
    </location>
</feature>
<comment type="caution">
    <text evidence="4">The sequence shown here is derived from an EMBL/GenBank/DDBJ whole genome shotgun (WGS) entry which is preliminary data.</text>
</comment>
<protein>
    <submittedName>
        <fullName evidence="4">Uncharacterized protein</fullName>
    </submittedName>
</protein>
<feature type="region of interest" description="Disordered" evidence="1">
    <location>
        <begin position="157"/>
        <end position="206"/>
    </location>
</feature>
<evidence type="ECO:0000256" key="2">
    <source>
        <dbReference type="SAM" id="Phobius"/>
    </source>
</evidence>
<keyword evidence="2" id="KW-0812">Transmembrane</keyword>
<evidence type="ECO:0000313" key="5">
    <source>
        <dbReference type="Proteomes" id="UP001465976"/>
    </source>
</evidence>
<name>A0ABR3FL59_9AGAR</name>
<organism evidence="4 5">
    <name type="scientific">Marasmius crinis-equi</name>
    <dbReference type="NCBI Taxonomy" id="585013"/>
    <lineage>
        <taxon>Eukaryota</taxon>
        <taxon>Fungi</taxon>
        <taxon>Dikarya</taxon>
        <taxon>Basidiomycota</taxon>
        <taxon>Agaricomycotina</taxon>
        <taxon>Agaricomycetes</taxon>
        <taxon>Agaricomycetidae</taxon>
        <taxon>Agaricales</taxon>
        <taxon>Marasmiineae</taxon>
        <taxon>Marasmiaceae</taxon>
        <taxon>Marasmius</taxon>
    </lineage>
</organism>
<evidence type="ECO:0000313" key="4">
    <source>
        <dbReference type="EMBL" id="KAL0576129.1"/>
    </source>
</evidence>
<dbReference type="Proteomes" id="UP001465976">
    <property type="component" value="Unassembled WGS sequence"/>
</dbReference>
<reference evidence="4 5" key="1">
    <citation type="submission" date="2024-02" db="EMBL/GenBank/DDBJ databases">
        <title>A draft genome for the cacao thread blight pathogen Marasmius crinis-equi.</title>
        <authorList>
            <person name="Cohen S.P."/>
            <person name="Baruah I.K."/>
            <person name="Amoako-Attah I."/>
            <person name="Bukari Y."/>
            <person name="Meinhardt L.W."/>
            <person name="Bailey B.A."/>
        </authorList>
    </citation>
    <scope>NUCLEOTIDE SEQUENCE [LARGE SCALE GENOMIC DNA]</scope>
    <source>
        <strain evidence="4 5">GH-76</strain>
    </source>
</reference>
<dbReference type="EMBL" id="JBAHYK010000245">
    <property type="protein sequence ID" value="KAL0576129.1"/>
    <property type="molecule type" value="Genomic_DNA"/>
</dbReference>
<feature type="chain" id="PRO_5046265046" evidence="3">
    <location>
        <begin position="19"/>
        <end position="331"/>
    </location>
</feature>
<feature type="transmembrane region" description="Helical" evidence="2">
    <location>
        <begin position="247"/>
        <end position="265"/>
    </location>
</feature>
<feature type="signal peptide" evidence="3">
    <location>
        <begin position="1"/>
        <end position="18"/>
    </location>
</feature>
<gene>
    <name evidence="4" type="ORF">V5O48_005847</name>
</gene>
<keyword evidence="5" id="KW-1185">Reference proteome</keyword>
<accession>A0ABR3FL59</accession>
<evidence type="ECO:0000256" key="1">
    <source>
        <dbReference type="SAM" id="MobiDB-lite"/>
    </source>
</evidence>